<dbReference type="OrthoDB" id="3139566at2759"/>
<dbReference type="AlphaFoldDB" id="A0A8H6X5Q9"/>
<evidence type="ECO:0000313" key="1">
    <source>
        <dbReference type="EMBL" id="KAF7334838.1"/>
    </source>
</evidence>
<name>A0A8H6X5Q9_9AGAR</name>
<reference evidence="1" key="1">
    <citation type="submission" date="2020-05" db="EMBL/GenBank/DDBJ databases">
        <title>Mycena genomes resolve the evolution of fungal bioluminescence.</title>
        <authorList>
            <person name="Tsai I.J."/>
        </authorList>
    </citation>
    <scope>NUCLEOTIDE SEQUENCE</scope>
    <source>
        <strain evidence="1">160909Yilan</strain>
    </source>
</reference>
<protein>
    <submittedName>
        <fullName evidence="1">F-box domain-containing protein</fullName>
    </submittedName>
</protein>
<dbReference type="EMBL" id="JACAZH010000045">
    <property type="protein sequence ID" value="KAF7334838.1"/>
    <property type="molecule type" value="Genomic_DNA"/>
</dbReference>
<gene>
    <name evidence="1" type="ORF">MSAN_02370600</name>
</gene>
<dbReference type="Proteomes" id="UP000623467">
    <property type="component" value="Unassembled WGS sequence"/>
</dbReference>
<evidence type="ECO:0000313" key="2">
    <source>
        <dbReference type="Proteomes" id="UP000623467"/>
    </source>
</evidence>
<proteinExistence type="predicted"/>
<sequence>MRFIPVYPLAPPLIGIDSPTTLTHVCRQWRDVALASPMLWSAIKFDDMYHDVYQRTVLRCILTDWIKRSRSCGLSISVTIDDDEFLQEILADPSTVRWERLQLEGWVNSFLDIHSPLPMLHSLDFKPYRVSTFGFTFHGALRQLRTAVLCGRAIPAGLPWVQLTCLTLNGVTMNGCVAILAQTPNLVRCVVTLYRRPKFDSLTRVDFALPFLESLVLKIEGRTSRHQTITREFLDLFVLPALSRLVVEEIFLREDLIARLQSLISRSGCKLQEVCIRGRLTTTVRDRLGQAFPSIPTFSFPVAYEEESDEDEYEEDDSD</sequence>
<comment type="caution">
    <text evidence="1">The sequence shown here is derived from an EMBL/GenBank/DDBJ whole genome shotgun (WGS) entry which is preliminary data.</text>
</comment>
<keyword evidence="2" id="KW-1185">Reference proteome</keyword>
<organism evidence="1 2">
    <name type="scientific">Mycena sanguinolenta</name>
    <dbReference type="NCBI Taxonomy" id="230812"/>
    <lineage>
        <taxon>Eukaryota</taxon>
        <taxon>Fungi</taxon>
        <taxon>Dikarya</taxon>
        <taxon>Basidiomycota</taxon>
        <taxon>Agaricomycotina</taxon>
        <taxon>Agaricomycetes</taxon>
        <taxon>Agaricomycetidae</taxon>
        <taxon>Agaricales</taxon>
        <taxon>Marasmiineae</taxon>
        <taxon>Mycenaceae</taxon>
        <taxon>Mycena</taxon>
    </lineage>
</organism>
<accession>A0A8H6X5Q9</accession>